<feature type="transmembrane region" description="Helical" evidence="1">
    <location>
        <begin position="73"/>
        <end position="89"/>
    </location>
</feature>
<feature type="transmembrane region" description="Helical" evidence="1">
    <location>
        <begin position="152"/>
        <end position="172"/>
    </location>
</feature>
<dbReference type="PANTHER" id="PTHR34989">
    <property type="entry name" value="PROTEIN HDED"/>
    <property type="match status" value="1"/>
</dbReference>
<evidence type="ECO:0000256" key="1">
    <source>
        <dbReference type="SAM" id="Phobius"/>
    </source>
</evidence>
<accession>A0A7C5MYM8</accession>
<evidence type="ECO:0000313" key="2">
    <source>
        <dbReference type="EMBL" id="HHH13779.1"/>
    </source>
</evidence>
<gene>
    <name evidence="2" type="ORF">ENJ98_06035</name>
</gene>
<evidence type="ECO:0008006" key="3">
    <source>
        <dbReference type="Google" id="ProtNLM"/>
    </source>
</evidence>
<feature type="transmembrane region" description="Helical" evidence="1">
    <location>
        <begin position="95"/>
        <end position="117"/>
    </location>
</feature>
<keyword evidence="1" id="KW-0472">Membrane</keyword>
<feature type="transmembrane region" description="Helical" evidence="1">
    <location>
        <begin position="124"/>
        <end position="146"/>
    </location>
</feature>
<dbReference type="InterPro" id="IPR005325">
    <property type="entry name" value="DUF308_memb"/>
</dbReference>
<keyword evidence="1" id="KW-1133">Transmembrane helix</keyword>
<reference evidence="2" key="1">
    <citation type="journal article" date="2020" name="mSystems">
        <title>Genome- and Community-Level Interaction Insights into Carbon Utilization and Element Cycling Functions of Hydrothermarchaeota in Hydrothermal Sediment.</title>
        <authorList>
            <person name="Zhou Z."/>
            <person name="Liu Y."/>
            <person name="Xu W."/>
            <person name="Pan J."/>
            <person name="Luo Z.H."/>
            <person name="Li M."/>
        </authorList>
    </citation>
    <scope>NUCLEOTIDE SEQUENCE [LARGE SCALE GENOMIC DNA]</scope>
    <source>
        <strain evidence="2">HyVt-535</strain>
    </source>
</reference>
<proteinExistence type="predicted"/>
<dbReference type="EMBL" id="DROM01000363">
    <property type="protein sequence ID" value="HHH13779.1"/>
    <property type="molecule type" value="Genomic_DNA"/>
</dbReference>
<dbReference type="Proteomes" id="UP000886100">
    <property type="component" value="Unassembled WGS sequence"/>
</dbReference>
<dbReference type="PANTHER" id="PTHR34989:SF1">
    <property type="entry name" value="PROTEIN HDED"/>
    <property type="match status" value="1"/>
</dbReference>
<dbReference type="GO" id="GO:0005886">
    <property type="term" value="C:plasma membrane"/>
    <property type="evidence" value="ECO:0007669"/>
    <property type="project" value="TreeGrafter"/>
</dbReference>
<keyword evidence="1" id="KW-0812">Transmembrane</keyword>
<organism evidence="2">
    <name type="scientific">Thiolapillus brandeum</name>
    <dbReference type="NCBI Taxonomy" id="1076588"/>
    <lineage>
        <taxon>Bacteria</taxon>
        <taxon>Pseudomonadati</taxon>
        <taxon>Pseudomonadota</taxon>
        <taxon>Gammaproteobacteria</taxon>
        <taxon>Chromatiales</taxon>
        <taxon>Sedimenticolaceae</taxon>
        <taxon>Thiolapillus</taxon>
    </lineage>
</organism>
<dbReference type="InterPro" id="IPR052712">
    <property type="entry name" value="Acid_resist_chaperone_HdeD"/>
</dbReference>
<name>A0A7C5MYM8_9GAMM</name>
<protein>
    <recommendedName>
        <fullName evidence="3">HdeD family acid-resistance protein</fullName>
    </recommendedName>
</protein>
<dbReference type="AlphaFoldDB" id="A0A7C5MYM8"/>
<sequence length="179" mass="19060">MLTGQLLIAMDETTRRRLRTAGLLLVVVGLAGVVLPRVMGLALSLLIALLLILAGVLSAWVAWSSYTRTSTGWMKPAILVVLGLLIAFYPKAGTAAIGLLLIVYFLMDGFASLLLGLELRPLPGWAWTLGNGLVSLVLALVFIGGWPFHSDWLVGLMVGISLLLDGVALLMLTTGRRPG</sequence>
<dbReference type="Pfam" id="PF03729">
    <property type="entry name" value="DUF308"/>
    <property type="match status" value="2"/>
</dbReference>
<feature type="transmembrane region" description="Helical" evidence="1">
    <location>
        <begin position="45"/>
        <end position="66"/>
    </location>
</feature>
<feature type="transmembrane region" description="Helical" evidence="1">
    <location>
        <begin position="21"/>
        <end position="39"/>
    </location>
</feature>
<comment type="caution">
    <text evidence="2">The sequence shown here is derived from an EMBL/GenBank/DDBJ whole genome shotgun (WGS) entry which is preliminary data.</text>
</comment>